<dbReference type="EMBL" id="CP072384">
    <property type="protein sequence ID" value="QUC07909.1"/>
    <property type="molecule type" value="Genomic_DNA"/>
</dbReference>
<dbReference type="InterPro" id="IPR009061">
    <property type="entry name" value="DNA-bd_dom_put_sf"/>
</dbReference>
<dbReference type="InterPro" id="IPR012925">
    <property type="entry name" value="TipAS_dom"/>
</dbReference>
<dbReference type="PRINTS" id="PR00040">
    <property type="entry name" value="HTHMERR"/>
</dbReference>
<dbReference type="Pfam" id="PF13411">
    <property type="entry name" value="MerR_1"/>
    <property type="match status" value="1"/>
</dbReference>
<dbReference type="CDD" id="cd01106">
    <property type="entry name" value="HTH_TipAL-Mta"/>
    <property type="match status" value="1"/>
</dbReference>
<reference evidence="6 7" key="1">
    <citation type="submission" date="2021-03" db="EMBL/GenBank/DDBJ databases">
        <title>Human Oral Microbial Genomes.</title>
        <authorList>
            <person name="Johnston C.D."/>
            <person name="Chen T."/>
            <person name="Dewhirst F.E."/>
        </authorList>
    </citation>
    <scope>NUCLEOTIDE SEQUENCE [LARGE SCALE GENOMIC DNA]</scope>
    <source>
        <strain evidence="6 7">DSMZ 100122</strain>
    </source>
</reference>
<keyword evidence="1" id="KW-0805">Transcription regulation</keyword>
<evidence type="ECO:0000313" key="6">
    <source>
        <dbReference type="EMBL" id="QUC07909.1"/>
    </source>
</evidence>
<evidence type="ECO:0000256" key="1">
    <source>
        <dbReference type="ARBA" id="ARBA00023015"/>
    </source>
</evidence>
<evidence type="ECO:0000256" key="3">
    <source>
        <dbReference type="ARBA" id="ARBA00023159"/>
    </source>
</evidence>
<dbReference type="PROSITE" id="PS00552">
    <property type="entry name" value="HTH_MERR_1"/>
    <property type="match status" value="1"/>
</dbReference>
<dbReference type="PANTHER" id="PTHR30204">
    <property type="entry name" value="REDOX-CYCLING DRUG-SENSING TRANSCRIPTIONAL ACTIVATOR SOXR"/>
    <property type="match status" value="1"/>
</dbReference>
<evidence type="ECO:0000259" key="5">
    <source>
        <dbReference type="PROSITE" id="PS50937"/>
    </source>
</evidence>
<evidence type="ECO:0000313" key="7">
    <source>
        <dbReference type="Proteomes" id="UP000678513"/>
    </source>
</evidence>
<dbReference type="SUPFAM" id="SSF89082">
    <property type="entry name" value="Antibiotic binding domain of TipA-like multidrug resistance regulators"/>
    <property type="match status" value="1"/>
</dbReference>
<keyword evidence="7" id="KW-1185">Reference proteome</keyword>
<dbReference type="Gene3D" id="1.10.490.50">
    <property type="entry name" value="Antibiotic binding domain of TipA-like multidrug resistance regulators"/>
    <property type="match status" value="1"/>
</dbReference>
<dbReference type="PANTHER" id="PTHR30204:SF90">
    <property type="entry name" value="HTH-TYPE TRANSCRIPTIONAL ACTIVATOR MTA"/>
    <property type="match status" value="1"/>
</dbReference>
<dbReference type="RefSeq" id="WP_212323129.1">
    <property type="nucleotide sequence ID" value="NZ_AP024463.1"/>
</dbReference>
<dbReference type="SUPFAM" id="SSF46955">
    <property type="entry name" value="Putative DNA-binding domain"/>
    <property type="match status" value="1"/>
</dbReference>
<feature type="domain" description="HTH merR-type" evidence="5">
    <location>
        <begin position="9"/>
        <end position="78"/>
    </location>
</feature>
<name>A0ABX7Y4W9_9ACTN</name>
<dbReference type="Pfam" id="PF07739">
    <property type="entry name" value="TipAS"/>
    <property type="match status" value="1"/>
</dbReference>
<accession>A0ABX7Y4W9</accession>
<dbReference type="InterPro" id="IPR047057">
    <property type="entry name" value="MerR_fam"/>
</dbReference>
<evidence type="ECO:0000256" key="2">
    <source>
        <dbReference type="ARBA" id="ARBA00023125"/>
    </source>
</evidence>
<dbReference type="Gene3D" id="1.10.1660.10">
    <property type="match status" value="1"/>
</dbReference>
<dbReference type="InterPro" id="IPR000551">
    <property type="entry name" value="MerR-type_HTH_dom"/>
</dbReference>
<keyword evidence="4" id="KW-0804">Transcription</keyword>
<dbReference type="InterPro" id="IPR036244">
    <property type="entry name" value="TipA-like_antibiotic-bd"/>
</dbReference>
<sequence>MREDEQVEELTVGAVARLVGVTVRTLHHWDEIGLVRPSARAWSGYRLYDAADIARIHRVLVYREVGMPLARIAEVLDQETDTAHLMRQRDLLAERISRLQRMARAVDQMLERSSMNTQVSVAEQAEIFGTDWGDYRKEAEQAWGQTPEWAQSMARQATMTRQDWIDVRDETRDLEADLVAALEGGVQPGSPEANALAERLRASIGTWFDVTYAKQVLIARGYAEDGQFFDHYEGLRKGLGPWLKAIVDANAAAHGVDPETAQWE</sequence>
<dbReference type="PROSITE" id="PS50937">
    <property type="entry name" value="HTH_MERR_2"/>
    <property type="match status" value="1"/>
</dbReference>
<gene>
    <name evidence="6" type="ORF">J5A65_13495</name>
</gene>
<organism evidence="6 7">
    <name type="scientific">Arachnia rubra</name>
    <dbReference type="NCBI Taxonomy" id="1547448"/>
    <lineage>
        <taxon>Bacteria</taxon>
        <taxon>Bacillati</taxon>
        <taxon>Actinomycetota</taxon>
        <taxon>Actinomycetes</taxon>
        <taxon>Propionibacteriales</taxon>
        <taxon>Propionibacteriaceae</taxon>
        <taxon>Arachnia</taxon>
    </lineage>
</organism>
<evidence type="ECO:0000256" key="4">
    <source>
        <dbReference type="ARBA" id="ARBA00023163"/>
    </source>
</evidence>
<dbReference type="Proteomes" id="UP000678513">
    <property type="component" value="Chromosome"/>
</dbReference>
<dbReference type="SMART" id="SM00422">
    <property type="entry name" value="HTH_MERR"/>
    <property type="match status" value="1"/>
</dbReference>
<keyword evidence="2" id="KW-0238">DNA-binding</keyword>
<proteinExistence type="predicted"/>
<protein>
    <submittedName>
        <fullName evidence="6">MerR family transcriptional regulator</fullName>
    </submittedName>
</protein>
<keyword evidence="3" id="KW-0010">Activator</keyword>